<evidence type="ECO:0000256" key="3">
    <source>
        <dbReference type="ARBA" id="ARBA00022989"/>
    </source>
</evidence>
<protein>
    <submittedName>
        <fullName evidence="6">Uncharacterized protein</fullName>
    </submittedName>
</protein>
<evidence type="ECO:0000313" key="6">
    <source>
        <dbReference type="EMBL" id="CAG7826475.1"/>
    </source>
</evidence>
<feature type="transmembrane region" description="Helical" evidence="5">
    <location>
        <begin position="12"/>
        <end position="32"/>
    </location>
</feature>
<sequence>MEFLTPNFRRVASAVSPIGEAIMLLGLLGYFIRPWRSLVWAKCIPFLGLFFVFPFLPESPRWLLRNNKIEDAHKILARMAKTNGKEPIDLETLREIAEKERSASSKD</sequence>
<dbReference type="GO" id="GO:0022857">
    <property type="term" value="F:transmembrane transporter activity"/>
    <property type="evidence" value="ECO:0007669"/>
    <property type="project" value="InterPro"/>
</dbReference>
<dbReference type="GO" id="GO:0016020">
    <property type="term" value="C:membrane"/>
    <property type="evidence" value="ECO:0007669"/>
    <property type="project" value="UniProtKB-SubCell"/>
</dbReference>
<accession>A0A8J2LQY5</accession>
<dbReference type="OrthoDB" id="5296287at2759"/>
<gene>
    <name evidence="6" type="ORF">AFUS01_LOCUS36527</name>
</gene>
<evidence type="ECO:0000313" key="7">
    <source>
        <dbReference type="Proteomes" id="UP000708208"/>
    </source>
</evidence>
<dbReference type="Pfam" id="PF00083">
    <property type="entry name" value="Sugar_tr"/>
    <property type="match status" value="1"/>
</dbReference>
<comment type="caution">
    <text evidence="6">The sequence shown here is derived from an EMBL/GenBank/DDBJ whole genome shotgun (WGS) entry which is preliminary data.</text>
</comment>
<evidence type="ECO:0000256" key="5">
    <source>
        <dbReference type="SAM" id="Phobius"/>
    </source>
</evidence>
<comment type="subcellular location">
    <subcellularLocation>
        <location evidence="1">Membrane</location>
        <topology evidence="1">Multi-pass membrane protein</topology>
    </subcellularLocation>
</comment>
<dbReference type="EMBL" id="CAJVCH010539901">
    <property type="protein sequence ID" value="CAG7826475.1"/>
    <property type="molecule type" value="Genomic_DNA"/>
</dbReference>
<keyword evidence="2 5" id="KW-0812">Transmembrane</keyword>
<evidence type="ECO:0000256" key="2">
    <source>
        <dbReference type="ARBA" id="ARBA00022692"/>
    </source>
</evidence>
<evidence type="ECO:0000256" key="4">
    <source>
        <dbReference type="ARBA" id="ARBA00023136"/>
    </source>
</evidence>
<organism evidence="6 7">
    <name type="scientific">Allacma fusca</name>
    <dbReference type="NCBI Taxonomy" id="39272"/>
    <lineage>
        <taxon>Eukaryota</taxon>
        <taxon>Metazoa</taxon>
        <taxon>Ecdysozoa</taxon>
        <taxon>Arthropoda</taxon>
        <taxon>Hexapoda</taxon>
        <taxon>Collembola</taxon>
        <taxon>Symphypleona</taxon>
        <taxon>Sminthuridae</taxon>
        <taxon>Allacma</taxon>
    </lineage>
</organism>
<dbReference type="Proteomes" id="UP000708208">
    <property type="component" value="Unassembled WGS sequence"/>
</dbReference>
<feature type="transmembrane region" description="Helical" evidence="5">
    <location>
        <begin position="38"/>
        <end position="56"/>
    </location>
</feature>
<evidence type="ECO:0000256" key="1">
    <source>
        <dbReference type="ARBA" id="ARBA00004141"/>
    </source>
</evidence>
<keyword evidence="3 5" id="KW-1133">Transmembrane helix</keyword>
<keyword evidence="4 5" id="KW-0472">Membrane</keyword>
<reference evidence="6" key="1">
    <citation type="submission" date="2021-06" db="EMBL/GenBank/DDBJ databases">
        <authorList>
            <person name="Hodson N. C."/>
            <person name="Mongue J. A."/>
            <person name="Jaron S. K."/>
        </authorList>
    </citation>
    <scope>NUCLEOTIDE SEQUENCE</scope>
</reference>
<dbReference type="AlphaFoldDB" id="A0A8J2LQY5"/>
<name>A0A8J2LQY5_9HEXA</name>
<dbReference type="PANTHER" id="PTHR24064">
    <property type="entry name" value="SOLUTE CARRIER FAMILY 22 MEMBER"/>
    <property type="match status" value="1"/>
</dbReference>
<dbReference type="InterPro" id="IPR005828">
    <property type="entry name" value="MFS_sugar_transport-like"/>
</dbReference>
<proteinExistence type="predicted"/>
<keyword evidence="7" id="KW-1185">Reference proteome</keyword>